<evidence type="ECO:0000313" key="4">
    <source>
        <dbReference type="Proteomes" id="UP000008837"/>
    </source>
</evidence>
<dbReference type="InParanoid" id="A8PXB6"/>
<dbReference type="PANTHER" id="PTHR39477:SF1">
    <property type="entry name" value="BETA-FLANKING PROTEIN"/>
    <property type="match status" value="1"/>
</dbReference>
<feature type="compositionally biased region" description="Low complexity" evidence="1">
    <location>
        <begin position="12"/>
        <end position="22"/>
    </location>
</feature>
<dbReference type="RefSeq" id="XP_001731209.1">
    <property type="nucleotide sequence ID" value="XM_001731157.1"/>
</dbReference>
<feature type="region of interest" description="Disordered" evidence="1">
    <location>
        <begin position="1"/>
        <end position="50"/>
    </location>
</feature>
<name>A8PXB6_MALGO</name>
<dbReference type="Proteomes" id="UP000008837">
    <property type="component" value="Unassembled WGS sequence"/>
</dbReference>
<organism evidence="3 4">
    <name type="scientific">Malassezia globosa (strain ATCC MYA-4612 / CBS 7966)</name>
    <name type="common">Dandruff-associated fungus</name>
    <dbReference type="NCBI Taxonomy" id="425265"/>
    <lineage>
        <taxon>Eukaryota</taxon>
        <taxon>Fungi</taxon>
        <taxon>Dikarya</taxon>
        <taxon>Basidiomycota</taxon>
        <taxon>Ustilaginomycotina</taxon>
        <taxon>Malasseziomycetes</taxon>
        <taxon>Malasseziales</taxon>
        <taxon>Malasseziaceae</taxon>
        <taxon>Malassezia</taxon>
    </lineage>
</organism>
<evidence type="ECO:0000259" key="2">
    <source>
        <dbReference type="Pfam" id="PF24845"/>
    </source>
</evidence>
<keyword evidence="4" id="KW-1185">Reference proteome</keyword>
<reference evidence="3 4" key="1">
    <citation type="journal article" date="2007" name="Proc. Natl. Acad. Sci. U.S.A.">
        <title>Dandruff-associated Malassezia genomes reveal convergent and divergent virulence traits shared with plant and human fungal pathogens.</title>
        <authorList>
            <person name="Xu J."/>
            <person name="Saunders C.W."/>
            <person name="Hu P."/>
            <person name="Grant R.A."/>
            <person name="Boekhout T."/>
            <person name="Kuramae E.E."/>
            <person name="Kronstad J.W."/>
            <person name="Deangelis Y.M."/>
            <person name="Reeder N.L."/>
            <person name="Johnstone K.R."/>
            <person name="Leland M."/>
            <person name="Fieno A.M."/>
            <person name="Begley W.M."/>
            <person name="Sun Y."/>
            <person name="Lacey M.P."/>
            <person name="Chaudhary T."/>
            <person name="Keough T."/>
            <person name="Chu L."/>
            <person name="Sears R."/>
            <person name="Yuan B."/>
            <person name="Dawson T.L.Jr."/>
        </authorList>
    </citation>
    <scope>NUCLEOTIDE SEQUENCE [LARGE SCALE GENOMIC DNA]</scope>
    <source>
        <strain evidence="4">ATCC MYA-4612 / CBS 7966</strain>
    </source>
</reference>
<dbReference type="STRING" id="425265.A8PXB6"/>
<dbReference type="KEGG" id="mgl:MGL_1392"/>
<dbReference type="OrthoDB" id="2290255at2759"/>
<sequence length="179" mass="19194">MGRQFLQGQGGAQSQQGAQGVQDFGFHPDHAASHASSHDVKNGDASGSNTSIFSQVTSMLHGKHQQGEIKDDLDHNQLLSTFKKVQQGQKASSQEVGQASAVNAVKQFFGNNEHKEQGGINALVGKAMSIAGQHASGSDKHDAMNHASETIMKMAMKHKMHNMLGGYNEGVSELMDFYT</sequence>
<dbReference type="VEuPathDB" id="FungiDB:MGL_1392"/>
<gene>
    <name evidence="3" type="ORF">MGL_1392</name>
</gene>
<accession>A8PXB6</accession>
<dbReference type="PANTHER" id="PTHR39477">
    <property type="entry name" value="CHROMOSOME 8, WHOLE GENOME SHOTGUN SEQUENCE"/>
    <property type="match status" value="1"/>
</dbReference>
<dbReference type="OMA" id="GANQSEM"/>
<feature type="compositionally biased region" description="Basic and acidic residues" evidence="1">
    <location>
        <begin position="26"/>
        <end position="42"/>
    </location>
</feature>
<proteinExistence type="predicted"/>
<protein>
    <recommendedName>
        <fullName evidence="2">DUF7721 domain-containing protein</fullName>
    </recommendedName>
</protein>
<evidence type="ECO:0000313" key="3">
    <source>
        <dbReference type="EMBL" id="EDP43995.1"/>
    </source>
</evidence>
<dbReference type="Pfam" id="PF24845">
    <property type="entry name" value="DUF7721"/>
    <property type="match status" value="1"/>
</dbReference>
<comment type="caution">
    <text evidence="3">The sequence shown here is derived from an EMBL/GenBank/DDBJ whole genome shotgun (WGS) entry which is preliminary data.</text>
</comment>
<evidence type="ECO:0000256" key="1">
    <source>
        <dbReference type="SAM" id="MobiDB-lite"/>
    </source>
</evidence>
<dbReference type="EMBL" id="AAYY01000004">
    <property type="protein sequence ID" value="EDP43995.1"/>
    <property type="molecule type" value="Genomic_DNA"/>
</dbReference>
<dbReference type="InterPro" id="IPR056138">
    <property type="entry name" value="DUF7721"/>
</dbReference>
<dbReference type="AlphaFoldDB" id="A8PXB6"/>
<feature type="domain" description="DUF7721" evidence="2">
    <location>
        <begin position="29"/>
        <end position="110"/>
    </location>
</feature>
<dbReference type="GeneID" id="5855516"/>